<evidence type="ECO:0000256" key="1">
    <source>
        <dbReference type="SAM" id="MobiDB-lite"/>
    </source>
</evidence>
<evidence type="ECO:0000313" key="2">
    <source>
        <dbReference type="EMBL" id="KAH7112527.1"/>
    </source>
</evidence>
<dbReference type="GO" id="GO:0031011">
    <property type="term" value="C:Ino80 complex"/>
    <property type="evidence" value="ECO:0007669"/>
    <property type="project" value="InterPro"/>
</dbReference>
<evidence type="ECO:0000313" key="3">
    <source>
        <dbReference type="Proteomes" id="UP000700596"/>
    </source>
</evidence>
<dbReference type="AlphaFoldDB" id="A0A9P9D501"/>
<gene>
    <name evidence="2" type="ORF">B0J11DRAFT_186272</name>
</gene>
<dbReference type="PANTHER" id="PTHR28061">
    <property type="entry name" value="INO EIGHTY SUBUNIT 4"/>
    <property type="match status" value="1"/>
</dbReference>
<comment type="caution">
    <text evidence="2">The sequence shown here is derived from an EMBL/GenBank/DDBJ whole genome shotgun (WGS) entry which is preliminary data.</text>
</comment>
<reference evidence="2" key="1">
    <citation type="journal article" date="2021" name="Nat. Commun.">
        <title>Genetic determinants of endophytism in the Arabidopsis root mycobiome.</title>
        <authorList>
            <person name="Mesny F."/>
            <person name="Miyauchi S."/>
            <person name="Thiergart T."/>
            <person name="Pickel B."/>
            <person name="Atanasova L."/>
            <person name="Karlsson M."/>
            <person name="Huettel B."/>
            <person name="Barry K.W."/>
            <person name="Haridas S."/>
            <person name="Chen C."/>
            <person name="Bauer D."/>
            <person name="Andreopoulos W."/>
            <person name="Pangilinan J."/>
            <person name="LaButti K."/>
            <person name="Riley R."/>
            <person name="Lipzen A."/>
            <person name="Clum A."/>
            <person name="Drula E."/>
            <person name="Henrissat B."/>
            <person name="Kohler A."/>
            <person name="Grigoriev I.V."/>
            <person name="Martin F.M."/>
            <person name="Hacquard S."/>
        </authorList>
    </citation>
    <scope>NUCLEOTIDE SEQUENCE</scope>
    <source>
        <strain evidence="2">MPI-CAGE-CH-0243</strain>
    </source>
</reference>
<feature type="compositionally biased region" description="Low complexity" evidence="1">
    <location>
        <begin position="253"/>
        <end position="264"/>
    </location>
</feature>
<dbReference type="OrthoDB" id="4093188at2759"/>
<dbReference type="Proteomes" id="UP000700596">
    <property type="component" value="Unassembled WGS sequence"/>
</dbReference>
<dbReference type="PANTHER" id="PTHR28061:SF1">
    <property type="entry name" value="INO80 COMPLEX SUBUNIT 4"/>
    <property type="match status" value="1"/>
</dbReference>
<dbReference type="GO" id="GO:0006338">
    <property type="term" value="P:chromatin remodeling"/>
    <property type="evidence" value="ECO:0007669"/>
    <property type="project" value="InterPro"/>
</dbReference>
<sequence>MATKVSSTPSKSKIAVLKLSSDHLAKFPHTPTPSANPSSSSSSSSVVDTPAPQVVEPTPVDTPAESAATPLPVNGDAGTPSSTLAPPPVAPPKRKGIPGPKPGSKRGAAALTADGLPKPRGKPGPKKKQKLGDMINDPNNKGPFAIPNPVQKLGPKANQGAINAGLRALDRTGKPCRKWEKKGFQLRSFTGVEWDVPTWRAPKKAAAFSEDVKSDSASSSEAKVKDESSAVSDKSGLPGDTGTPVPAAINGLASSPAPVAASAS</sequence>
<keyword evidence="3" id="KW-1185">Reference proteome</keyword>
<dbReference type="InterPro" id="IPR013175">
    <property type="entry name" value="INO80_su_Ies4"/>
</dbReference>
<feature type="region of interest" description="Disordered" evidence="1">
    <location>
        <begin position="204"/>
        <end position="264"/>
    </location>
</feature>
<protein>
    <submittedName>
        <fullName evidence="2">INO80 complex, subunit Ies4</fullName>
    </submittedName>
</protein>
<proteinExistence type="predicted"/>
<organism evidence="2 3">
    <name type="scientific">Dendryphion nanum</name>
    <dbReference type="NCBI Taxonomy" id="256645"/>
    <lineage>
        <taxon>Eukaryota</taxon>
        <taxon>Fungi</taxon>
        <taxon>Dikarya</taxon>
        <taxon>Ascomycota</taxon>
        <taxon>Pezizomycotina</taxon>
        <taxon>Dothideomycetes</taxon>
        <taxon>Pleosporomycetidae</taxon>
        <taxon>Pleosporales</taxon>
        <taxon>Torulaceae</taxon>
        <taxon>Dendryphion</taxon>
    </lineage>
</organism>
<accession>A0A9P9D501</accession>
<feature type="compositionally biased region" description="Basic residues" evidence="1">
    <location>
        <begin position="119"/>
        <end position="129"/>
    </location>
</feature>
<name>A0A9P9D501_9PLEO</name>
<feature type="region of interest" description="Disordered" evidence="1">
    <location>
        <begin position="25"/>
        <end position="157"/>
    </location>
</feature>
<dbReference type="Pfam" id="PF08193">
    <property type="entry name" value="INO80_Ies4"/>
    <property type="match status" value="1"/>
</dbReference>
<dbReference type="EMBL" id="JAGMWT010000021">
    <property type="protein sequence ID" value="KAH7112527.1"/>
    <property type="molecule type" value="Genomic_DNA"/>
</dbReference>